<organism evidence="1">
    <name type="scientific">freshwater metagenome</name>
    <dbReference type="NCBI Taxonomy" id="449393"/>
    <lineage>
        <taxon>unclassified sequences</taxon>
        <taxon>metagenomes</taxon>
        <taxon>ecological metagenomes</taxon>
    </lineage>
</organism>
<dbReference type="AlphaFoldDB" id="A0A6J7PJR0"/>
<name>A0A6J7PJR0_9ZZZZ</name>
<proteinExistence type="predicted"/>
<gene>
    <name evidence="1" type="ORF">UFOPK4035_00888</name>
</gene>
<protein>
    <submittedName>
        <fullName evidence="1">Unannotated protein</fullName>
    </submittedName>
</protein>
<dbReference type="EMBL" id="CAFBOX010000165">
    <property type="protein sequence ID" value="CAB5002952.1"/>
    <property type="molecule type" value="Genomic_DNA"/>
</dbReference>
<accession>A0A6J7PJR0</accession>
<reference evidence="1" key="1">
    <citation type="submission" date="2020-05" db="EMBL/GenBank/DDBJ databases">
        <authorList>
            <person name="Chiriac C."/>
            <person name="Salcher M."/>
            <person name="Ghai R."/>
            <person name="Kavagutti S V."/>
        </authorList>
    </citation>
    <scope>NUCLEOTIDE SEQUENCE</scope>
</reference>
<sequence>MSDALTTSSLSLSEIAISPPVRGESYSLSGVFFTSPLFVARTKNGEIS</sequence>
<evidence type="ECO:0000313" key="1">
    <source>
        <dbReference type="EMBL" id="CAB5002952.1"/>
    </source>
</evidence>